<keyword evidence="7 8" id="KW-0472">Membrane</keyword>
<feature type="transmembrane region" description="Helical" evidence="8">
    <location>
        <begin position="110"/>
        <end position="130"/>
    </location>
</feature>
<dbReference type="OrthoDB" id="9791248at2"/>
<feature type="transmembrane region" description="Helical" evidence="8">
    <location>
        <begin position="186"/>
        <end position="203"/>
    </location>
</feature>
<dbReference type="EMBL" id="VHQG01000002">
    <property type="protein sequence ID" value="TPW76617.1"/>
    <property type="molecule type" value="Genomic_DNA"/>
</dbReference>
<dbReference type="PANTHER" id="PTHR36122:SF2">
    <property type="entry name" value="NICOTINAMIDE RIBOSIDE TRANSPORTER PNUC"/>
    <property type="match status" value="1"/>
</dbReference>
<keyword evidence="6 8" id="KW-1133">Transmembrane helix</keyword>
<dbReference type="PANTHER" id="PTHR36122">
    <property type="entry name" value="NICOTINAMIDE RIBOSIDE TRANSPORTER PNUC"/>
    <property type="match status" value="1"/>
</dbReference>
<name>A0A506Y5H0_9MICO</name>
<evidence type="ECO:0000256" key="1">
    <source>
        <dbReference type="ARBA" id="ARBA00004651"/>
    </source>
</evidence>
<feature type="transmembrane region" description="Helical" evidence="8">
    <location>
        <begin position="50"/>
        <end position="67"/>
    </location>
</feature>
<protein>
    <submittedName>
        <fullName evidence="9">Nicotinamide mononucleotide transporter</fullName>
    </submittedName>
</protein>
<evidence type="ECO:0000256" key="3">
    <source>
        <dbReference type="ARBA" id="ARBA00022448"/>
    </source>
</evidence>
<gene>
    <name evidence="9" type="ORF">FJ657_09345</name>
</gene>
<dbReference type="InterPro" id="IPR006419">
    <property type="entry name" value="NMN_transpt_PnuC"/>
</dbReference>
<keyword evidence="3" id="KW-0813">Transport</keyword>
<comment type="subcellular location">
    <subcellularLocation>
        <location evidence="1">Cell membrane</location>
        <topology evidence="1">Multi-pass membrane protein</topology>
    </subcellularLocation>
</comment>
<feature type="transmembrane region" description="Helical" evidence="8">
    <location>
        <begin position="73"/>
        <end position="89"/>
    </location>
</feature>
<dbReference type="GO" id="GO:0005886">
    <property type="term" value="C:plasma membrane"/>
    <property type="evidence" value="ECO:0007669"/>
    <property type="project" value="UniProtKB-SubCell"/>
</dbReference>
<dbReference type="Proteomes" id="UP000316252">
    <property type="component" value="Unassembled WGS sequence"/>
</dbReference>
<keyword evidence="10" id="KW-1185">Reference proteome</keyword>
<evidence type="ECO:0000313" key="10">
    <source>
        <dbReference type="Proteomes" id="UP000316252"/>
    </source>
</evidence>
<reference evidence="9 10" key="1">
    <citation type="submission" date="2019-06" db="EMBL/GenBank/DDBJ databases">
        <authorList>
            <person name="Li F."/>
        </authorList>
    </citation>
    <scope>NUCLEOTIDE SEQUENCE [LARGE SCALE GENOMIC DNA]</scope>
    <source>
        <strain evidence="9 10">10F1D-1</strain>
    </source>
</reference>
<evidence type="ECO:0000256" key="2">
    <source>
        <dbReference type="ARBA" id="ARBA00006669"/>
    </source>
</evidence>
<evidence type="ECO:0000256" key="8">
    <source>
        <dbReference type="SAM" id="Phobius"/>
    </source>
</evidence>
<comment type="caution">
    <text evidence="9">The sequence shown here is derived from an EMBL/GenBank/DDBJ whole genome shotgun (WGS) entry which is preliminary data.</text>
</comment>
<organism evidence="9 10">
    <name type="scientific">Schumannella soli</name>
    <dbReference type="NCBI Taxonomy" id="2590779"/>
    <lineage>
        <taxon>Bacteria</taxon>
        <taxon>Bacillati</taxon>
        <taxon>Actinomycetota</taxon>
        <taxon>Actinomycetes</taxon>
        <taxon>Micrococcales</taxon>
        <taxon>Microbacteriaceae</taxon>
        <taxon>Schumannella</taxon>
    </lineage>
</organism>
<comment type="similarity">
    <text evidence="2">Belongs to the nicotinamide ribonucleoside (NR) uptake permease (TC 4.B.1) family.</text>
</comment>
<dbReference type="AlphaFoldDB" id="A0A506Y5H0"/>
<feature type="transmembrane region" description="Helical" evidence="8">
    <location>
        <begin position="20"/>
        <end position="38"/>
    </location>
</feature>
<keyword evidence="5 8" id="KW-0812">Transmembrane</keyword>
<evidence type="ECO:0000313" key="9">
    <source>
        <dbReference type="EMBL" id="TPW76617.1"/>
    </source>
</evidence>
<evidence type="ECO:0000256" key="7">
    <source>
        <dbReference type="ARBA" id="ARBA00023136"/>
    </source>
</evidence>
<evidence type="ECO:0000256" key="5">
    <source>
        <dbReference type="ARBA" id="ARBA00022692"/>
    </source>
</evidence>
<evidence type="ECO:0000256" key="6">
    <source>
        <dbReference type="ARBA" id="ARBA00022989"/>
    </source>
</evidence>
<dbReference type="GO" id="GO:0034257">
    <property type="term" value="F:nicotinamide riboside transmembrane transporter activity"/>
    <property type="evidence" value="ECO:0007669"/>
    <property type="project" value="InterPro"/>
</dbReference>
<sequence>MDAALDLLNLPLFTILGEHVTVLEIFGFVTGALCVWAVSRQWIWNWPVGLVNNLAFLLLFLGAGLYADAGLQAVFFVLGVYGWIVWVRRRRGAAGASALVAPIQRAGRRDVVIAITATALGTVAVAWLLATETDSAVPWPDAFVLSASLVATWLQARKVLEHWWIWIAVDVVSVPLYAVKHLYLTAILYTGFLALCVYGLVGWRRDLRRQQTPAEPAVASAVTPA</sequence>
<dbReference type="Pfam" id="PF04973">
    <property type="entry name" value="NMN_transporter"/>
    <property type="match status" value="1"/>
</dbReference>
<evidence type="ECO:0000256" key="4">
    <source>
        <dbReference type="ARBA" id="ARBA00022475"/>
    </source>
</evidence>
<dbReference type="NCBIfam" id="TIGR01528">
    <property type="entry name" value="NMN_trans_PnuC"/>
    <property type="match status" value="1"/>
</dbReference>
<keyword evidence="4" id="KW-1003">Cell membrane</keyword>
<proteinExistence type="inferred from homology"/>
<accession>A0A506Y5H0</accession>